<sequence length="110" mass="12264">MNAYDAAQSLFYVAYGEEKRIGLESYDLPKSLVDPAKTEEEIENSLATSLEEANEEKMLNKDLQKYEKNESNILKKRVPDVDRAAEDLKIFLVAIIAECKGLCTVGCGEG</sequence>
<protein>
    <submittedName>
        <fullName evidence="1">Uncharacterized protein</fullName>
    </submittedName>
</protein>
<dbReference type="AlphaFoldDB" id="A0A0V1JLK3"/>
<reference evidence="1 2" key="1">
    <citation type="submission" date="2015-01" db="EMBL/GenBank/DDBJ databases">
        <title>Evolution of Trichinella species and genotypes.</title>
        <authorList>
            <person name="Korhonen P.K."/>
            <person name="Edoardo P."/>
            <person name="Giuseppe L.R."/>
            <person name="Gasser R.B."/>
        </authorList>
    </citation>
    <scope>NUCLEOTIDE SEQUENCE [LARGE SCALE GENOMIC DNA]</scope>
    <source>
        <strain evidence="1">ISS176</strain>
    </source>
</reference>
<comment type="caution">
    <text evidence="1">The sequence shown here is derived from an EMBL/GenBank/DDBJ whole genome shotgun (WGS) entry which is preliminary data.</text>
</comment>
<accession>A0A0V1JLK3</accession>
<proteinExistence type="predicted"/>
<dbReference type="EMBL" id="JYDV01000083">
    <property type="protein sequence ID" value="KRZ35849.1"/>
    <property type="molecule type" value="Genomic_DNA"/>
</dbReference>
<organism evidence="1 2">
    <name type="scientific">Trichinella pseudospiralis</name>
    <name type="common">Parasitic roundworm</name>
    <dbReference type="NCBI Taxonomy" id="6337"/>
    <lineage>
        <taxon>Eukaryota</taxon>
        <taxon>Metazoa</taxon>
        <taxon>Ecdysozoa</taxon>
        <taxon>Nematoda</taxon>
        <taxon>Enoplea</taxon>
        <taxon>Dorylaimia</taxon>
        <taxon>Trichinellida</taxon>
        <taxon>Trichinellidae</taxon>
        <taxon>Trichinella</taxon>
    </lineage>
</organism>
<dbReference type="Proteomes" id="UP000054826">
    <property type="component" value="Unassembled WGS sequence"/>
</dbReference>
<name>A0A0V1JLK3_TRIPS</name>
<evidence type="ECO:0000313" key="1">
    <source>
        <dbReference type="EMBL" id="KRZ35849.1"/>
    </source>
</evidence>
<evidence type="ECO:0000313" key="2">
    <source>
        <dbReference type="Proteomes" id="UP000054826"/>
    </source>
</evidence>
<gene>
    <name evidence="1" type="ORF">T4C_3168</name>
</gene>